<evidence type="ECO:0000256" key="1">
    <source>
        <dbReference type="ARBA" id="ARBA00007992"/>
    </source>
</evidence>
<dbReference type="GO" id="GO:0044550">
    <property type="term" value="P:secondary metabolite biosynthetic process"/>
    <property type="evidence" value="ECO:0007669"/>
    <property type="project" value="TreeGrafter"/>
</dbReference>
<dbReference type="InterPro" id="IPR036188">
    <property type="entry name" value="FAD/NAD-bd_sf"/>
</dbReference>
<dbReference type="PRINTS" id="PR00420">
    <property type="entry name" value="RNGMNOXGNASE"/>
</dbReference>
<evidence type="ECO:0000313" key="6">
    <source>
        <dbReference type="EMBL" id="KAK2606716.1"/>
    </source>
</evidence>
<dbReference type="Proteomes" id="UP001265746">
    <property type="component" value="Unassembled WGS sequence"/>
</dbReference>
<proteinExistence type="inferred from homology"/>
<name>A0AAD9SH70_PHOAM</name>
<dbReference type="SUPFAM" id="SSF51905">
    <property type="entry name" value="FAD/NAD(P)-binding domain"/>
    <property type="match status" value="1"/>
</dbReference>
<reference evidence="6" key="1">
    <citation type="submission" date="2023-06" db="EMBL/GenBank/DDBJ databases">
        <authorList>
            <person name="Noh H."/>
        </authorList>
    </citation>
    <scope>NUCLEOTIDE SEQUENCE</scope>
    <source>
        <strain evidence="6">DUCC20226</strain>
    </source>
</reference>
<dbReference type="Pfam" id="PF01494">
    <property type="entry name" value="FAD_binding_3"/>
    <property type="match status" value="1"/>
</dbReference>
<dbReference type="PANTHER" id="PTHR46720">
    <property type="entry name" value="HYDROXYLASE, PUTATIVE (AFU_ORTHOLOGUE AFUA_3G01460)-RELATED"/>
    <property type="match status" value="1"/>
</dbReference>
<dbReference type="InterPro" id="IPR051104">
    <property type="entry name" value="FAD_monoxygenase"/>
</dbReference>
<keyword evidence="2" id="KW-0285">Flavoprotein</keyword>
<comment type="similarity">
    <text evidence="1">Belongs to the paxM FAD-dependent monooxygenase family.</text>
</comment>
<sequence length="428" mass="46491">MSQTIRVAISGGGLAGATLLFALLAHSHLEVHIFESASAFKEAGAAVGVSRNAQAALSLIGQPAVECLQRAGAVPQKGVQAMMGQGAGQGSMVCLLDADNVGGSRVTSIVHRAALLRELLASVPADHMHVSKKLESVDRNNDGSLTIHFSDETTHDCDILIGADGIHSTVRKLVLGEGDPAAVPRNTGWWAVMALKPYAEAQASIGKGPINIEDAREYGWIGDGTFLMHNLLSDGQLAQLIVTAYEEEAVGSDQWFRTVSADELRKHYQDWPPHLKKAVEELLCDEPERPAMYLWEHPPCHTYVSGPLCIMGDAAHATTPWQASGGGMSVEDSFILSYLLGNAKTTMEAVNALKAYDEVRRPRTQRIVESSRGTGEIMTGRGGETKVPVEQVREKLVHRWDFIWDIELEKHRDEAITIMDRLNQHTGP</sequence>
<evidence type="ECO:0000256" key="2">
    <source>
        <dbReference type="ARBA" id="ARBA00022630"/>
    </source>
</evidence>
<accession>A0AAD9SH70</accession>
<evidence type="ECO:0000313" key="7">
    <source>
        <dbReference type="Proteomes" id="UP001265746"/>
    </source>
</evidence>
<evidence type="ECO:0000259" key="5">
    <source>
        <dbReference type="Pfam" id="PF01494"/>
    </source>
</evidence>
<keyword evidence="4" id="KW-0560">Oxidoreductase</keyword>
<dbReference type="PANTHER" id="PTHR46720:SF3">
    <property type="entry name" value="FAD-BINDING DOMAIN-CONTAINING PROTEIN-RELATED"/>
    <property type="match status" value="1"/>
</dbReference>
<dbReference type="InterPro" id="IPR002938">
    <property type="entry name" value="FAD-bd"/>
</dbReference>
<dbReference type="Gene3D" id="3.50.50.60">
    <property type="entry name" value="FAD/NAD(P)-binding domain"/>
    <property type="match status" value="1"/>
</dbReference>
<feature type="domain" description="FAD-binding" evidence="5">
    <location>
        <begin position="6"/>
        <end position="370"/>
    </location>
</feature>
<dbReference type="EMBL" id="JAUJFL010000003">
    <property type="protein sequence ID" value="KAK2606716.1"/>
    <property type="molecule type" value="Genomic_DNA"/>
</dbReference>
<protein>
    <recommendedName>
        <fullName evidence="5">FAD-binding domain-containing protein</fullName>
    </recommendedName>
</protein>
<dbReference type="GO" id="GO:0016491">
    <property type="term" value="F:oxidoreductase activity"/>
    <property type="evidence" value="ECO:0007669"/>
    <property type="project" value="UniProtKB-KW"/>
</dbReference>
<keyword evidence="3" id="KW-0274">FAD</keyword>
<evidence type="ECO:0000256" key="4">
    <source>
        <dbReference type="ARBA" id="ARBA00023002"/>
    </source>
</evidence>
<evidence type="ECO:0000256" key="3">
    <source>
        <dbReference type="ARBA" id="ARBA00022827"/>
    </source>
</evidence>
<gene>
    <name evidence="6" type="ORF">N8I77_005447</name>
</gene>
<comment type="caution">
    <text evidence="6">The sequence shown here is derived from an EMBL/GenBank/DDBJ whole genome shotgun (WGS) entry which is preliminary data.</text>
</comment>
<organism evidence="6 7">
    <name type="scientific">Phomopsis amygdali</name>
    <name type="common">Fusicoccum amygdali</name>
    <dbReference type="NCBI Taxonomy" id="1214568"/>
    <lineage>
        <taxon>Eukaryota</taxon>
        <taxon>Fungi</taxon>
        <taxon>Dikarya</taxon>
        <taxon>Ascomycota</taxon>
        <taxon>Pezizomycotina</taxon>
        <taxon>Sordariomycetes</taxon>
        <taxon>Sordariomycetidae</taxon>
        <taxon>Diaporthales</taxon>
        <taxon>Diaporthaceae</taxon>
        <taxon>Diaporthe</taxon>
    </lineage>
</organism>
<dbReference type="AlphaFoldDB" id="A0AAD9SH70"/>
<keyword evidence="7" id="KW-1185">Reference proteome</keyword>
<dbReference type="GO" id="GO:0071949">
    <property type="term" value="F:FAD binding"/>
    <property type="evidence" value="ECO:0007669"/>
    <property type="project" value="InterPro"/>
</dbReference>